<gene>
    <name evidence="1" type="ORF">LCGC14_2870140</name>
</gene>
<protein>
    <submittedName>
        <fullName evidence="1">Uncharacterized protein</fullName>
    </submittedName>
</protein>
<name>A0A0F8Y3E4_9ZZZZ</name>
<reference evidence="1" key="1">
    <citation type="journal article" date="2015" name="Nature">
        <title>Complex archaea that bridge the gap between prokaryotes and eukaryotes.</title>
        <authorList>
            <person name="Spang A."/>
            <person name="Saw J.H."/>
            <person name="Jorgensen S.L."/>
            <person name="Zaremba-Niedzwiedzka K."/>
            <person name="Martijn J."/>
            <person name="Lind A.E."/>
            <person name="van Eijk R."/>
            <person name="Schleper C."/>
            <person name="Guy L."/>
            <person name="Ettema T.J."/>
        </authorList>
    </citation>
    <scope>NUCLEOTIDE SEQUENCE</scope>
</reference>
<evidence type="ECO:0000313" key="1">
    <source>
        <dbReference type="EMBL" id="KKK75793.1"/>
    </source>
</evidence>
<organism evidence="1">
    <name type="scientific">marine sediment metagenome</name>
    <dbReference type="NCBI Taxonomy" id="412755"/>
    <lineage>
        <taxon>unclassified sequences</taxon>
        <taxon>metagenomes</taxon>
        <taxon>ecological metagenomes</taxon>
    </lineage>
</organism>
<proteinExistence type="predicted"/>
<sequence length="114" mass="13633">MNWLWKFILPDRLFRLLNRQTYDPVLLFELGKFWHAPSWNEATVGEKLNWYAQMLEDPQLTHRSMWQRRYDRMFELNAKIVALAKAFKTELAEIVWSGTYAPAYIMGGIEDYIG</sequence>
<accession>A0A0F8Y3E4</accession>
<dbReference type="EMBL" id="LAZR01055698">
    <property type="protein sequence ID" value="KKK75793.1"/>
    <property type="molecule type" value="Genomic_DNA"/>
</dbReference>
<dbReference type="AlphaFoldDB" id="A0A0F8Y3E4"/>
<comment type="caution">
    <text evidence="1">The sequence shown here is derived from an EMBL/GenBank/DDBJ whole genome shotgun (WGS) entry which is preliminary data.</text>
</comment>